<reference evidence="2 3" key="2">
    <citation type="journal article" date="2012" name="Stand. Genomic Sci.">
        <title>Complete genome sequence of the aquatic bacterium Runella slithyformis type strain (LSU 4(T)).</title>
        <authorList>
            <person name="Copeland A."/>
            <person name="Zhang X."/>
            <person name="Misra M."/>
            <person name="Lapidus A."/>
            <person name="Nolan M."/>
            <person name="Lucas S."/>
            <person name="Deshpande S."/>
            <person name="Cheng J.F."/>
            <person name="Tapia R."/>
            <person name="Goodwin L.A."/>
            <person name="Pitluck S."/>
            <person name="Liolios K."/>
            <person name="Pagani I."/>
            <person name="Ivanova N."/>
            <person name="Mikhailova N."/>
            <person name="Pati A."/>
            <person name="Chen A."/>
            <person name="Palaniappan K."/>
            <person name="Land M."/>
            <person name="Hauser L."/>
            <person name="Pan C."/>
            <person name="Jeffries C.D."/>
            <person name="Detter J.C."/>
            <person name="Brambilla E.M."/>
            <person name="Rohde M."/>
            <person name="Djao O.D."/>
            <person name="Goker M."/>
            <person name="Sikorski J."/>
            <person name="Tindall B.J."/>
            <person name="Woyke T."/>
            <person name="Bristow J."/>
            <person name="Eisen J.A."/>
            <person name="Markowitz V."/>
            <person name="Hugenholtz P."/>
            <person name="Kyrpides N.C."/>
            <person name="Klenk H.P."/>
            <person name="Mavromatis K."/>
        </authorList>
    </citation>
    <scope>NUCLEOTIDE SEQUENCE [LARGE SCALE GENOMIC DNA]</scope>
    <source>
        <strain evidence="3">ATCC 29530 / DSM 19594 / LMG 11500 / NCIMB 11436 / LSU 4</strain>
    </source>
</reference>
<name>A0A7U3ZNA2_RUNSL</name>
<dbReference type="KEGG" id="rsi:Runsl_4008"/>
<evidence type="ECO:0000313" key="3">
    <source>
        <dbReference type="Proteomes" id="UP000000493"/>
    </source>
</evidence>
<dbReference type="GO" id="GO:1990238">
    <property type="term" value="F:double-stranded DNA endonuclease activity"/>
    <property type="evidence" value="ECO:0007669"/>
    <property type="project" value="TreeGrafter"/>
</dbReference>
<accession>A0A7U3ZNA2</accession>
<keyword evidence="3" id="KW-1185">Reference proteome</keyword>
<dbReference type="PANTHER" id="PTHR34611">
    <property type="match status" value="1"/>
</dbReference>
<reference evidence="3" key="1">
    <citation type="submission" date="2011-06" db="EMBL/GenBank/DDBJ databases">
        <title>The complete genome of chromosome of Runella slithyformis DSM 19594.</title>
        <authorList>
            <consortium name="US DOE Joint Genome Institute (JGI-PGF)"/>
            <person name="Lucas S."/>
            <person name="Han J."/>
            <person name="Lapidus A."/>
            <person name="Bruce D."/>
            <person name="Goodwin L."/>
            <person name="Pitluck S."/>
            <person name="Peters L."/>
            <person name="Kyrpides N."/>
            <person name="Mavromatis K."/>
            <person name="Ivanova N."/>
            <person name="Ovchinnikova G."/>
            <person name="Zhang X."/>
            <person name="Misra M."/>
            <person name="Detter J.C."/>
            <person name="Tapia R."/>
            <person name="Han C."/>
            <person name="Land M."/>
            <person name="Hauser L."/>
            <person name="Markowitz V."/>
            <person name="Cheng J.-F."/>
            <person name="Hugenholtz P."/>
            <person name="Woyke T."/>
            <person name="Wu D."/>
            <person name="Tindall B."/>
            <person name="Faehrich R."/>
            <person name="Brambilla E."/>
            <person name="Klenk H.-P."/>
            <person name="Eisen J.A."/>
        </authorList>
    </citation>
    <scope>NUCLEOTIDE SEQUENCE [LARGE SCALE GENOMIC DNA]</scope>
    <source>
        <strain evidence="3">ATCC 29530 / DSM 19594 / LMG 11500 / NCIMB 11436 / LSU 4</strain>
    </source>
</reference>
<dbReference type="Proteomes" id="UP000000493">
    <property type="component" value="Chromosome"/>
</dbReference>
<organism evidence="2 3">
    <name type="scientific">Runella slithyformis (strain ATCC 29530 / DSM 19594 / LMG 11500 / NCIMB 11436 / LSU 4)</name>
    <dbReference type="NCBI Taxonomy" id="761193"/>
    <lineage>
        <taxon>Bacteria</taxon>
        <taxon>Pseudomonadati</taxon>
        <taxon>Bacteroidota</taxon>
        <taxon>Cytophagia</taxon>
        <taxon>Cytophagales</taxon>
        <taxon>Spirosomataceae</taxon>
        <taxon>Runella</taxon>
    </lineage>
</organism>
<evidence type="ECO:0000313" key="2">
    <source>
        <dbReference type="EMBL" id="AEI50361.1"/>
    </source>
</evidence>
<dbReference type="EMBL" id="CP002859">
    <property type="protein sequence ID" value="AEI50361.1"/>
    <property type="molecule type" value="Genomic_DNA"/>
</dbReference>
<dbReference type="AlphaFoldDB" id="A0A7U3ZNA2"/>
<feature type="domain" description="Transposase (putative) YhgA-like" evidence="1">
    <location>
        <begin position="6"/>
        <end position="203"/>
    </location>
</feature>
<proteinExistence type="predicted"/>
<evidence type="ECO:0000259" key="1">
    <source>
        <dbReference type="Pfam" id="PF04754"/>
    </source>
</evidence>
<sequence length="299" mass="35017">MPIDNVHDKFFKDSFSRKQLVEGLIQELFPKELGQKIDLASLELSNNSYTDEKLEEHFADIVYQCTYQDSKKIRVALLFEHKSYQEKYPHYQLLRYLLNAWEQDHKEKEPMLTIPIVIYHGKNRWRYQSFPQYFKGLDTDLIRFLPDFNYLLLDISQFSDEQITGFSNKFLALSWILLKNSRTKSYLLNITNTFVELIKAIESAGDMSYVRSVFLYVISTNEHLTKQNIVEILQNISTQTNNVTMSILEARQLEGKIEGKEEATILFVQKLVKIGMDSATIAQTFDLPQNKVEEIIAKM</sequence>
<dbReference type="Pfam" id="PF04754">
    <property type="entry name" value="Transposase_31"/>
    <property type="match status" value="1"/>
</dbReference>
<gene>
    <name evidence="2" type="ordered locus">Runsl_4008</name>
</gene>
<dbReference type="PANTHER" id="PTHR34611:SF2">
    <property type="entry name" value="INACTIVE RECOMBINATION-PROMOTING NUCLEASE-LIKE PROTEIN RPNE-RELATED"/>
    <property type="match status" value="1"/>
</dbReference>
<dbReference type="GO" id="GO:0006310">
    <property type="term" value="P:DNA recombination"/>
    <property type="evidence" value="ECO:0007669"/>
    <property type="project" value="TreeGrafter"/>
</dbReference>
<dbReference type="InterPro" id="IPR051699">
    <property type="entry name" value="Rpn/YhgA-like_nuclease"/>
</dbReference>
<protein>
    <submittedName>
        <fullName evidence="2">Transposase</fullName>
    </submittedName>
</protein>
<dbReference type="InterPro" id="IPR006842">
    <property type="entry name" value="Transposase_31"/>
</dbReference>